<accession>A0A1G7UJF6</accession>
<keyword evidence="2" id="KW-1185">Reference proteome</keyword>
<dbReference type="RefSeq" id="WP_092330299.1">
    <property type="nucleotide sequence ID" value="NZ_FNCP01000003.1"/>
</dbReference>
<gene>
    <name evidence="1" type="ORF">SAMN05443529_103156</name>
</gene>
<dbReference type="OrthoDB" id="9995141at2"/>
<dbReference type="STRING" id="1121419.SAMN05443529_103156"/>
<dbReference type="EMBL" id="FNCP01000003">
    <property type="protein sequence ID" value="SDG47381.1"/>
    <property type="molecule type" value="Genomic_DNA"/>
</dbReference>
<name>A0A1G7UJF6_9FIRM</name>
<sequence length="75" mass="8394">MSEVINIYQEVTEDGLAEVKELENGMKIISLINPTNEYMLANSIVQAPQPNINDYLLDLDYRMSMFELGLGLGGL</sequence>
<reference evidence="2" key="1">
    <citation type="submission" date="2016-10" db="EMBL/GenBank/DDBJ databases">
        <authorList>
            <person name="Varghese N."/>
            <person name="Submissions S."/>
        </authorList>
    </citation>
    <scope>NUCLEOTIDE SEQUENCE [LARGE SCALE GENOMIC DNA]</scope>
    <source>
        <strain evidence="2">DSM 8344</strain>
    </source>
</reference>
<evidence type="ECO:0000313" key="2">
    <source>
        <dbReference type="Proteomes" id="UP000198656"/>
    </source>
</evidence>
<proteinExistence type="predicted"/>
<evidence type="ECO:0000313" key="1">
    <source>
        <dbReference type="EMBL" id="SDG47381.1"/>
    </source>
</evidence>
<protein>
    <submittedName>
        <fullName evidence="1">Uncharacterized protein</fullName>
    </submittedName>
</protein>
<dbReference type="Proteomes" id="UP000198656">
    <property type="component" value="Unassembled WGS sequence"/>
</dbReference>
<organism evidence="1 2">
    <name type="scientific">Desulfosporosinus hippei DSM 8344</name>
    <dbReference type="NCBI Taxonomy" id="1121419"/>
    <lineage>
        <taxon>Bacteria</taxon>
        <taxon>Bacillati</taxon>
        <taxon>Bacillota</taxon>
        <taxon>Clostridia</taxon>
        <taxon>Eubacteriales</taxon>
        <taxon>Desulfitobacteriaceae</taxon>
        <taxon>Desulfosporosinus</taxon>
    </lineage>
</organism>
<dbReference type="AlphaFoldDB" id="A0A1G7UJF6"/>